<proteinExistence type="predicted"/>
<name>A0AAV6ZYC4_ENGPU</name>
<protein>
    <submittedName>
        <fullName evidence="2">Uncharacterized protein</fullName>
    </submittedName>
</protein>
<feature type="transmembrane region" description="Helical" evidence="1">
    <location>
        <begin position="35"/>
        <end position="59"/>
    </location>
</feature>
<evidence type="ECO:0000313" key="3">
    <source>
        <dbReference type="Proteomes" id="UP000824782"/>
    </source>
</evidence>
<evidence type="ECO:0000313" key="2">
    <source>
        <dbReference type="EMBL" id="KAG8551083.1"/>
    </source>
</evidence>
<sequence length="91" mass="11098">MDHRLYLLLSRHNLEKETPGLYFPYRLFWFIREQLLVYMALTCFTNLSFFFFFLFCLFLRYKGKDREKAGEVLGRWGARYDEGQSKHILGK</sequence>
<keyword evidence="1" id="KW-1133">Transmembrane helix</keyword>
<keyword evidence="1" id="KW-0812">Transmembrane</keyword>
<accession>A0AAV6ZYC4</accession>
<organism evidence="2 3">
    <name type="scientific">Engystomops pustulosus</name>
    <name type="common">Tungara frog</name>
    <name type="synonym">Physalaemus pustulosus</name>
    <dbReference type="NCBI Taxonomy" id="76066"/>
    <lineage>
        <taxon>Eukaryota</taxon>
        <taxon>Metazoa</taxon>
        <taxon>Chordata</taxon>
        <taxon>Craniata</taxon>
        <taxon>Vertebrata</taxon>
        <taxon>Euteleostomi</taxon>
        <taxon>Amphibia</taxon>
        <taxon>Batrachia</taxon>
        <taxon>Anura</taxon>
        <taxon>Neobatrachia</taxon>
        <taxon>Hyloidea</taxon>
        <taxon>Leptodactylidae</taxon>
        <taxon>Leiuperinae</taxon>
        <taxon>Engystomops</taxon>
    </lineage>
</organism>
<keyword evidence="3" id="KW-1185">Reference proteome</keyword>
<gene>
    <name evidence="2" type="ORF">GDO81_018446</name>
</gene>
<dbReference type="AlphaFoldDB" id="A0AAV6ZYC4"/>
<evidence type="ECO:0000256" key="1">
    <source>
        <dbReference type="SAM" id="Phobius"/>
    </source>
</evidence>
<keyword evidence="1" id="KW-0472">Membrane</keyword>
<dbReference type="Proteomes" id="UP000824782">
    <property type="component" value="Unassembled WGS sequence"/>
</dbReference>
<dbReference type="EMBL" id="WNYA01000012">
    <property type="protein sequence ID" value="KAG8551083.1"/>
    <property type="molecule type" value="Genomic_DNA"/>
</dbReference>
<reference evidence="2" key="1">
    <citation type="thesis" date="2020" institute="ProQuest LLC" country="789 East Eisenhower Parkway, Ann Arbor, MI, USA">
        <title>Comparative Genomics and Chromosome Evolution.</title>
        <authorList>
            <person name="Mudd A.B."/>
        </authorList>
    </citation>
    <scope>NUCLEOTIDE SEQUENCE</scope>
    <source>
        <strain evidence="2">237g6f4</strain>
        <tissue evidence="2">Blood</tissue>
    </source>
</reference>
<comment type="caution">
    <text evidence="2">The sequence shown here is derived from an EMBL/GenBank/DDBJ whole genome shotgun (WGS) entry which is preliminary data.</text>
</comment>